<dbReference type="RefSeq" id="WP_313983068.1">
    <property type="nucleotide sequence ID" value="NZ_JASJOR010000012.1"/>
</dbReference>
<reference evidence="1 3" key="1">
    <citation type="submission" date="2023-05" db="EMBL/GenBank/DDBJ databases">
        <authorList>
            <person name="Zhang X."/>
        </authorList>
    </citation>
    <scope>NUCLEOTIDE SEQUENCE</scope>
    <source>
        <strain evidence="2 3">DM2B3-1</strain>
        <strain evidence="1">YF14B1</strain>
    </source>
</reference>
<comment type="caution">
    <text evidence="1">The sequence shown here is derived from an EMBL/GenBank/DDBJ whole genome shotgun (WGS) entry which is preliminary data.</text>
</comment>
<dbReference type="InterPro" id="IPR012347">
    <property type="entry name" value="Ferritin-like"/>
</dbReference>
<dbReference type="InterPro" id="IPR047114">
    <property type="entry name" value="YciF"/>
</dbReference>
<evidence type="ECO:0000313" key="2">
    <source>
        <dbReference type="EMBL" id="MDJ1494448.1"/>
    </source>
</evidence>
<dbReference type="InterPro" id="IPR009078">
    <property type="entry name" value="Ferritin-like_SF"/>
</dbReference>
<dbReference type="PANTHER" id="PTHR30565:SF9">
    <property type="entry name" value="PROTEIN YCIF"/>
    <property type="match status" value="1"/>
</dbReference>
<evidence type="ECO:0000313" key="1">
    <source>
        <dbReference type="EMBL" id="MDJ1483337.1"/>
    </source>
</evidence>
<evidence type="ECO:0000313" key="4">
    <source>
        <dbReference type="Proteomes" id="UP001241110"/>
    </source>
</evidence>
<sequence length="180" mass="19962">MASFGDSVKNFFSGSDNVESLRELFLEELRDIYYAENKLVNTLPAMAEAATTNDLKTAITRHLEETRGHVRRLEQVFSSINETPSEVTCEAMKGLLEEGNELIDETIEGTLTRDAGIIIASQKVEHYEIAAYGSLRTLARLLGYETAASLLAQTLQEEKNADTLLTDIAESFVNQRALAE</sequence>
<dbReference type="CDD" id="cd07909">
    <property type="entry name" value="YciF"/>
    <property type="match status" value="1"/>
</dbReference>
<evidence type="ECO:0000313" key="3">
    <source>
        <dbReference type="Proteomes" id="UP001228581"/>
    </source>
</evidence>
<gene>
    <name evidence="1" type="ORF">QNI16_22755</name>
    <name evidence="2" type="ORF">QNI19_16000</name>
</gene>
<organism evidence="1 4">
    <name type="scientific">Xanthocytophaga flava</name>
    <dbReference type="NCBI Taxonomy" id="3048013"/>
    <lineage>
        <taxon>Bacteria</taxon>
        <taxon>Pseudomonadati</taxon>
        <taxon>Bacteroidota</taxon>
        <taxon>Cytophagia</taxon>
        <taxon>Cytophagales</taxon>
        <taxon>Rhodocytophagaceae</taxon>
        <taxon>Xanthocytophaga</taxon>
    </lineage>
</organism>
<dbReference type="InterPro" id="IPR010287">
    <property type="entry name" value="DUF892_YciF-like"/>
</dbReference>
<name>A0AAE3QPY9_9BACT</name>
<dbReference type="SUPFAM" id="SSF47240">
    <property type="entry name" value="Ferritin-like"/>
    <property type="match status" value="1"/>
</dbReference>
<keyword evidence="3" id="KW-1185">Reference proteome</keyword>
<dbReference type="EMBL" id="JASJOS010000010">
    <property type="protein sequence ID" value="MDJ1483337.1"/>
    <property type="molecule type" value="Genomic_DNA"/>
</dbReference>
<dbReference type="EMBL" id="JASJOT010000009">
    <property type="protein sequence ID" value="MDJ1494448.1"/>
    <property type="molecule type" value="Genomic_DNA"/>
</dbReference>
<dbReference type="Proteomes" id="UP001228581">
    <property type="component" value="Unassembled WGS sequence"/>
</dbReference>
<dbReference type="AlphaFoldDB" id="A0AAE3QPY9"/>
<dbReference type="Proteomes" id="UP001241110">
    <property type="component" value="Unassembled WGS sequence"/>
</dbReference>
<dbReference type="Gene3D" id="1.20.1260.10">
    <property type="match status" value="1"/>
</dbReference>
<dbReference type="Pfam" id="PF05974">
    <property type="entry name" value="DUF892"/>
    <property type="match status" value="1"/>
</dbReference>
<dbReference type="PANTHER" id="PTHR30565">
    <property type="entry name" value="PROTEIN YCIF"/>
    <property type="match status" value="1"/>
</dbReference>
<proteinExistence type="predicted"/>
<protein>
    <submittedName>
        <fullName evidence="1">Ferritin-like domain-containing protein</fullName>
    </submittedName>
</protein>
<accession>A0AAE3QPY9</accession>